<dbReference type="Pfam" id="PF13534">
    <property type="entry name" value="Fer4_17"/>
    <property type="match status" value="1"/>
</dbReference>
<dbReference type="InterPro" id="IPR017900">
    <property type="entry name" value="4Fe4S_Fe_S_CS"/>
</dbReference>
<keyword evidence="3" id="KW-0411">Iron-sulfur</keyword>
<accession>A0A081C455</accession>
<dbReference type="EMBL" id="DF820470">
    <property type="protein sequence ID" value="GAK59360.1"/>
    <property type="molecule type" value="Genomic_DNA"/>
</dbReference>
<dbReference type="STRING" id="1499967.U27_06344"/>
<dbReference type="SUPFAM" id="SSF46548">
    <property type="entry name" value="alpha-helical ferredoxin"/>
    <property type="match status" value="1"/>
</dbReference>
<organism evidence="5 6">
    <name type="scientific">Vecturithrix granuli</name>
    <dbReference type="NCBI Taxonomy" id="1499967"/>
    <lineage>
        <taxon>Bacteria</taxon>
        <taxon>Candidatus Moduliflexota</taxon>
        <taxon>Candidatus Vecturitrichia</taxon>
        <taxon>Candidatus Vecturitrichales</taxon>
        <taxon>Candidatus Vecturitrichaceae</taxon>
        <taxon>Candidatus Vecturithrix</taxon>
    </lineage>
</organism>
<proteinExistence type="predicted"/>
<dbReference type="PANTHER" id="PTHR43312">
    <property type="entry name" value="D-THREO-ALDOSE 1-DEHYDROGENASE"/>
    <property type="match status" value="1"/>
</dbReference>
<evidence type="ECO:0000313" key="6">
    <source>
        <dbReference type="Proteomes" id="UP000030661"/>
    </source>
</evidence>
<dbReference type="eggNOG" id="COG1453">
    <property type="taxonomic scope" value="Bacteria"/>
</dbReference>
<evidence type="ECO:0000256" key="1">
    <source>
        <dbReference type="ARBA" id="ARBA00022723"/>
    </source>
</evidence>
<dbReference type="GO" id="GO:0051536">
    <property type="term" value="F:iron-sulfur cluster binding"/>
    <property type="evidence" value="ECO:0007669"/>
    <property type="project" value="UniProtKB-KW"/>
</dbReference>
<keyword evidence="1" id="KW-0479">Metal-binding</keyword>
<dbReference type="InterPro" id="IPR036812">
    <property type="entry name" value="NAD(P)_OxRdtase_dom_sf"/>
</dbReference>
<dbReference type="CDD" id="cd19096">
    <property type="entry name" value="AKR_Fe-S_oxidoreductase"/>
    <property type="match status" value="1"/>
</dbReference>
<keyword evidence="2" id="KW-0408">Iron</keyword>
<evidence type="ECO:0000256" key="3">
    <source>
        <dbReference type="ARBA" id="ARBA00023014"/>
    </source>
</evidence>
<protein>
    <submittedName>
        <fullName evidence="5">Aldo/keto reductase</fullName>
    </submittedName>
</protein>
<dbReference type="Proteomes" id="UP000030661">
    <property type="component" value="Unassembled WGS sequence"/>
</dbReference>
<gene>
    <name evidence="5" type="ORF">U27_06344</name>
</gene>
<name>A0A081C455_VECG1</name>
<sequence>MLYRTMPKIKEQLSILGMGCMRLPQNDPQDPKTIDEARAIEIVRHAIDRGVNYVDTAYPYHSGESEPFLKRALGNGYRQKVQLATKLPSWLIQTDEDPDRYLHEQLERLGTDTIDFYLLHGLKRDRWETLKRVRYERFLERAIRNGKIRYAGFSFHGDRSIFKEIIDEYDWTFCQIQYNYLDEHFQAGKEGLEYAFQKGIGVIIMEPLRGGKIAGQAPEAIMSIWNQSPQRRTPAEWGLRWVWNHPEVSVVLSGMSTLDQLKENLRTAEQGEPHSLTEEESRLVERVKAEYKRRIKVNCTNCGYCLPCPNNVNIPDCFSRYNGAFLFDNVEEAKKNYLLFVPEAQRASQCIACGECEGKCPQQLPIRDLLRDVAQLFETSAV</sequence>
<dbReference type="AlphaFoldDB" id="A0A081C455"/>
<reference evidence="5 6" key="1">
    <citation type="journal article" date="2015" name="PeerJ">
        <title>First genomic representation of candidate bacterial phylum KSB3 points to enhanced environmental sensing as a trigger of wastewater bulking.</title>
        <authorList>
            <person name="Sekiguchi Y."/>
            <person name="Ohashi A."/>
            <person name="Parks D.H."/>
            <person name="Yamauchi T."/>
            <person name="Tyson G.W."/>
            <person name="Hugenholtz P."/>
        </authorList>
    </citation>
    <scope>NUCLEOTIDE SEQUENCE [LARGE SCALE GENOMIC DNA]</scope>
</reference>
<dbReference type="PROSITE" id="PS00198">
    <property type="entry name" value="4FE4S_FER_1"/>
    <property type="match status" value="1"/>
</dbReference>
<dbReference type="HOGENOM" id="CLU_023205_3_2_0"/>
<evidence type="ECO:0000259" key="4">
    <source>
        <dbReference type="PROSITE" id="PS51379"/>
    </source>
</evidence>
<dbReference type="InterPro" id="IPR053135">
    <property type="entry name" value="AKR2_Oxidoreductase"/>
</dbReference>
<dbReference type="Pfam" id="PF00248">
    <property type="entry name" value="Aldo_ket_red"/>
    <property type="match status" value="1"/>
</dbReference>
<dbReference type="SUPFAM" id="SSF51430">
    <property type="entry name" value="NAD(P)-linked oxidoreductase"/>
    <property type="match status" value="1"/>
</dbReference>
<dbReference type="Gene3D" id="3.20.20.100">
    <property type="entry name" value="NADP-dependent oxidoreductase domain"/>
    <property type="match status" value="1"/>
</dbReference>
<keyword evidence="6" id="KW-1185">Reference proteome</keyword>
<feature type="domain" description="4Fe-4S ferredoxin-type" evidence="4">
    <location>
        <begin position="340"/>
        <end position="370"/>
    </location>
</feature>
<dbReference type="InterPro" id="IPR017896">
    <property type="entry name" value="4Fe4S_Fe-S-bd"/>
</dbReference>
<dbReference type="GO" id="GO:0046872">
    <property type="term" value="F:metal ion binding"/>
    <property type="evidence" value="ECO:0007669"/>
    <property type="project" value="UniProtKB-KW"/>
</dbReference>
<evidence type="ECO:0000256" key="2">
    <source>
        <dbReference type="ARBA" id="ARBA00023004"/>
    </source>
</evidence>
<dbReference type="InterPro" id="IPR023210">
    <property type="entry name" value="NADP_OxRdtase_dom"/>
</dbReference>
<evidence type="ECO:0000313" key="5">
    <source>
        <dbReference type="EMBL" id="GAK59360.1"/>
    </source>
</evidence>
<dbReference type="PANTHER" id="PTHR43312:SF2">
    <property type="entry name" value="OXIDOREDUCTASE"/>
    <property type="match status" value="1"/>
</dbReference>
<dbReference type="PROSITE" id="PS51379">
    <property type="entry name" value="4FE4S_FER_2"/>
    <property type="match status" value="1"/>
</dbReference>